<reference evidence="7 8" key="1">
    <citation type="journal article" date="2018" name="Front. Microbiol.">
        <title>Prospects for Fungal Bioremediation of Acidic Radioactive Waste Sites: Characterization and Genome Sequence of Rhodotorula taiwanensis MD1149.</title>
        <authorList>
            <person name="Tkavc R."/>
            <person name="Matrosova V.Y."/>
            <person name="Grichenko O.E."/>
            <person name="Gostincar C."/>
            <person name="Volpe R.P."/>
            <person name="Klimenkova P."/>
            <person name="Gaidamakova E.K."/>
            <person name="Zhou C.E."/>
            <person name="Stewart B.J."/>
            <person name="Lyman M.G."/>
            <person name="Malfatti S.A."/>
            <person name="Rubinfeld B."/>
            <person name="Courtot M."/>
            <person name="Singh J."/>
            <person name="Dalgard C.L."/>
            <person name="Hamilton T."/>
            <person name="Frey K.G."/>
            <person name="Gunde-Cimerman N."/>
            <person name="Dugan L."/>
            <person name="Daly M.J."/>
        </authorList>
    </citation>
    <scope>NUCLEOTIDE SEQUENCE [LARGE SCALE GENOMIC DNA]</scope>
    <source>
        <strain evidence="7 8">MD1149</strain>
    </source>
</reference>
<comment type="subcellular location">
    <subcellularLocation>
        <location evidence="1">Membrane</location>
        <topology evidence="1">Multi-pass membrane protein</topology>
    </subcellularLocation>
</comment>
<feature type="region of interest" description="Disordered" evidence="5">
    <location>
        <begin position="254"/>
        <end position="274"/>
    </location>
</feature>
<evidence type="ECO:0000313" key="7">
    <source>
        <dbReference type="EMBL" id="POY71446.1"/>
    </source>
</evidence>
<sequence>MGVPVAVGVIVGLAASFIQSLGLTIQRLSHLSNEKLAPDARKRDWQRPLWLFGLAIFLISNVAGTLFQIGTLPLVVLGPLGAVSLVCNALFARLLLGDAFSIQLAVGSALIATGATLVGIFGTVPEQTHTLPELVALYRRPAFLVWLAVLSVALSSAVGTAHVAEWRLERRLADMPPGTPKLARRRQSSRRRTRRWSHPSPTASATTAHRHNNGTGASERAPLLPPADADVPPAKYREASTRFATRIDPVRPRALEIPPPVTAPTPPSSKRKPVPLDDVLELADRTRLWLAIAYGATSGSLSGLCLLFTKTGMDLVIQTLVNRNNQFGHFEAWALLIVLLVWDSQKISSSCMDRRLTIETHAMQLSYLNRALRLVGPTLVCPTAFCFYNAASILSGLIYYRQLDALKPLQGVLIALGSAILLGGVWIVSVKPVPLPDAQACKEQAGGSTGEREHDDAGSGLSMDEMGDDSAESDDDLVPYRPRGFSIGISAASPGFEIRPSVPRRSRLSLDIAEDDRGELAWSTNSLAAPTSPPGAATRQPALLDSPKTPGGGRRARRSHRRDDSLTGAPYVGPLPPPLPSHSTILSFSEEPDEYPAAGAPQGDDGLGAAPEGNFQNAGGRRESSWWPSWTRRSRDS</sequence>
<evidence type="ECO:0000256" key="6">
    <source>
        <dbReference type="SAM" id="Phobius"/>
    </source>
</evidence>
<accession>A0A2S5B3W8</accession>
<feature type="transmembrane region" description="Helical" evidence="6">
    <location>
        <begin position="49"/>
        <end position="69"/>
    </location>
</feature>
<dbReference type="EMBL" id="PJQD01000085">
    <property type="protein sequence ID" value="POY71446.1"/>
    <property type="molecule type" value="Genomic_DNA"/>
</dbReference>
<keyword evidence="8" id="KW-1185">Reference proteome</keyword>
<organism evidence="7 8">
    <name type="scientific">Rhodotorula taiwanensis</name>
    <dbReference type="NCBI Taxonomy" id="741276"/>
    <lineage>
        <taxon>Eukaryota</taxon>
        <taxon>Fungi</taxon>
        <taxon>Dikarya</taxon>
        <taxon>Basidiomycota</taxon>
        <taxon>Pucciniomycotina</taxon>
        <taxon>Microbotryomycetes</taxon>
        <taxon>Sporidiobolales</taxon>
        <taxon>Sporidiobolaceae</taxon>
        <taxon>Rhodotorula</taxon>
    </lineage>
</organism>
<evidence type="ECO:0000256" key="3">
    <source>
        <dbReference type="ARBA" id="ARBA00022989"/>
    </source>
</evidence>
<dbReference type="Pfam" id="PF05653">
    <property type="entry name" value="Mg_trans_NIPA"/>
    <property type="match status" value="1"/>
</dbReference>
<dbReference type="GO" id="GO:0015095">
    <property type="term" value="F:magnesium ion transmembrane transporter activity"/>
    <property type="evidence" value="ECO:0007669"/>
    <property type="project" value="InterPro"/>
</dbReference>
<feature type="region of interest" description="Disordered" evidence="5">
    <location>
        <begin position="524"/>
        <end position="637"/>
    </location>
</feature>
<dbReference type="PANTHER" id="PTHR12570:SF86">
    <property type="entry name" value="ADR321CP"/>
    <property type="match status" value="1"/>
</dbReference>
<feature type="region of interest" description="Disordered" evidence="5">
    <location>
        <begin position="440"/>
        <end position="477"/>
    </location>
</feature>
<gene>
    <name evidence="7" type="ORF">BMF94_5759</name>
</gene>
<dbReference type="OrthoDB" id="2504919at2759"/>
<keyword evidence="3 6" id="KW-1133">Transmembrane helix</keyword>
<feature type="transmembrane region" description="Helical" evidence="6">
    <location>
        <begin position="75"/>
        <end position="96"/>
    </location>
</feature>
<feature type="compositionally biased region" description="Acidic residues" evidence="5">
    <location>
        <begin position="465"/>
        <end position="477"/>
    </location>
</feature>
<feature type="compositionally biased region" description="Pro residues" evidence="5">
    <location>
        <begin position="257"/>
        <end position="267"/>
    </location>
</feature>
<dbReference type="Proteomes" id="UP000237144">
    <property type="component" value="Unassembled WGS sequence"/>
</dbReference>
<comment type="caution">
    <text evidence="7">The sequence shown here is derived from an EMBL/GenBank/DDBJ whole genome shotgun (WGS) entry which is preliminary data.</text>
</comment>
<feature type="transmembrane region" description="Helical" evidence="6">
    <location>
        <begin position="143"/>
        <end position="164"/>
    </location>
</feature>
<feature type="compositionally biased region" description="Basic residues" evidence="5">
    <location>
        <begin position="182"/>
        <end position="197"/>
    </location>
</feature>
<dbReference type="PANTHER" id="PTHR12570">
    <property type="match status" value="1"/>
</dbReference>
<evidence type="ECO:0000256" key="5">
    <source>
        <dbReference type="SAM" id="MobiDB-lite"/>
    </source>
</evidence>
<keyword evidence="2 6" id="KW-0812">Transmembrane</keyword>
<feature type="transmembrane region" description="Helical" evidence="6">
    <location>
        <begin position="374"/>
        <end position="400"/>
    </location>
</feature>
<feature type="transmembrane region" description="Helical" evidence="6">
    <location>
        <begin position="103"/>
        <end position="123"/>
    </location>
</feature>
<evidence type="ECO:0000256" key="2">
    <source>
        <dbReference type="ARBA" id="ARBA00022692"/>
    </source>
</evidence>
<keyword evidence="4 6" id="KW-0472">Membrane</keyword>
<name>A0A2S5B3W8_9BASI</name>
<feature type="region of interest" description="Disordered" evidence="5">
    <location>
        <begin position="174"/>
        <end position="231"/>
    </location>
</feature>
<evidence type="ECO:0000256" key="1">
    <source>
        <dbReference type="ARBA" id="ARBA00004141"/>
    </source>
</evidence>
<evidence type="ECO:0000313" key="8">
    <source>
        <dbReference type="Proteomes" id="UP000237144"/>
    </source>
</evidence>
<proteinExistence type="predicted"/>
<dbReference type="InterPro" id="IPR008521">
    <property type="entry name" value="Mg_trans_NIPA"/>
</dbReference>
<dbReference type="AlphaFoldDB" id="A0A2S5B3W8"/>
<protein>
    <submittedName>
        <fullName evidence="7">Uncharacterized protein</fullName>
    </submittedName>
</protein>
<dbReference type="GO" id="GO:0016020">
    <property type="term" value="C:membrane"/>
    <property type="evidence" value="ECO:0007669"/>
    <property type="project" value="UniProtKB-SubCell"/>
</dbReference>
<feature type="transmembrane region" description="Helical" evidence="6">
    <location>
        <begin position="6"/>
        <end position="28"/>
    </location>
</feature>
<evidence type="ECO:0000256" key="4">
    <source>
        <dbReference type="ARBA" id="ARBA00023136"/>
    </source>
</evidence>
<feature type="transmembrane region" description="Helical" evidence="6">
    <location>
        <begin position="412"/>
        <end position="429"/>
    </location>
</feature>